<dbReference type="EMBL" id="BMIQ01000007">
    <property type="protein sequence ID" value="GGE17140.1"/>
    <property type="molecule type" value="Genomic_DNA"/>
</dbReference>
<evidence type="ECO:0000256" key="3">
    <source>
        <dbReference type="ARBA" id="ARBA00006263"/>
    </source>
</evidence>
<keyword evidence="4 9" id="KW-1003">Cell membrane</keyword>
<evidence type="ECO:0000256" key="4">
    <source>
        <dbReference type="ARBA" id="ARBA00022475"/>
    </source>
</evidence>
<proteinExistence type="inferred from homology"/>
<organism evidence="10 11">
    <name type="scientific">Aureimonas endophytica</name>
    <dbReference type="NCBI Taxonomy" id="2027858"/>
    <lineage>
        <taxon>Bacteria</taxon>
        <taxon>Pseudomonadati</taxon>
        <taxon>Pseudomonadota</taxon>
        <taxon>Alphaproteobacteria</taxon>
        <taxon>Hyphomicrobiales</taxon>
        <taxon>Aurantimonadaceae</taxon>
        <taxon>Aureimonas</taxon>
    </lineage>
</organism>
<evidence type="ECO:0000256" key="6">
    <source>
        <dbReference type="ARBA" id="ARBA00022692"/>
    </source>
</evidence>
<dbReference type="HAMAP" id="MF_00024">
    <property type="entry name" value="CobD_CbiB"/>
    <property type="match status" value="1"/>
</dbReference>
<evidence type="ECO:0000256" key="9">
    <source>
        <dbReference type="HAMAP-Rule" id="MF_00024"/>
    </source>
</evidence>
<name>A0A916ZWQ5_9HYPH</name>
<evidence type="ECO:0000256" key="2">
    <source>
        <dbReference type="ARBA" id="ARBA00004953"/>
    </source>
</evidence>
<protein>
    <recommendedName>
        <fullName evidence="9">Cobalamin biosynthesis protein CobD</fullName>
    </recommendedName>
</protein>
<comment type="similarity">
    <text evidence="3 9">Belongs to the CobD/CbiB family.</text>
</comment>
<dbReference type="GO" id="GO:0048472">
    <property type="term" value="F:threonine-phosphate decarboxylase activity"/>
    <property type="evidence" value="ECO:0007669"/>
    <property type="project" value="InterPro"/>
</dbReference>
<keyword evidence="5 9" id="KW-0169">Cobalamin biosynthesis</keyword>
<keyword evidence="6 9" id="KW-0812">Transmembrane</keyword>
<dbReference type="GO" id="GO:0009236">
    <property type="term" value="P:cobalamin biosynthetic process"/>
    <property type="evidence" value="ECO:0007669"/>
    <property type="project" value="UniProtKB-UniRule"/>
</dbReference>
<dbReference type="PANTHER" id="PTHR34308:SF1">
    <property type="entry name" value="COBALAMIN BIOSYNTHESIS PROTEIN CBIB"/>
    <property type="match status" value="1"/>
</dbReference>
<dbReference type="PANTHER" id="PTHR34308">
    <property type="entry name" value="COBALAMIN BIOSYNTHESIS PROTEIN CBIB"/>
    <property type="match status" value="1"/>
</dbReference>
<keyword evidence="8 9" id="KW-0472">Membrane</keyword>
<evidence type="ECO:0000256" key="1">
    <source>
        <dbReference type="ARBA" id="ARBA00004651"/>
    </source>
</evidence>
<feature type="transmembrane region" description="Helical" evidence="9">
    <location>
        <begin position="310"/>
        <end position="329"/>
    </location>
</feature>
<dbReference type="AlphaFoldDB" id="A0A916ZWQ5"/>
<dbReference type="Pfam" id="PF03186">
    <property type="entry name" value="CobD_Cbib"/>
    <property type="match status" value="1"/>
</dbReference>
<accession>A0A916ZWQ5</accession>
<evidence type="ECO:0000256" key="5">
    <source>
        <dbReference type="ARBA" id="ARBA00022573"/>
    </source>
</evidence>
<reference evidence="10" key="1">
    <citation type="journal article" date="2014" name="Int. J. Syst. Evol. Microbiol.">
        <title>Complete genome sequence of Corynebacterium casei LMG S-19264T (=DSM 44701T), isolated from a smear-ripened cheese.</title>
        <authorList>
            <consortium name="US DOE Joint Genome Institute (JGI-PGF)"/>
            <person name="Walter F."/>
            <person name="Albersmeier A."/>
            <person name="Kalinowski J."/>
            <person name="Ruckert C."/>
        </authorList>
    </citation>
    <scope>NUCLEOTIDE SEQUENCE</scope>
    <source>
        <strain evidence="10">CGMCC 1.15367</strain>
    </source>
</reference>
<comment type="caution">
    <text evidence="9">Lacks conserved residue(s) required for the propagation of feature annotation.</text>
</comment>
<feature type="transmembrane region" description="Helical" evidence="9">
    <location>
        <begin position="59"/>
        <end position="77"/>
    </location>
</feature>
<evidence type="ECO:0000313" key="11">
    <source>
        <dbReference type="Proteomes" id="UP000644699"/>
    </source>
</evidence>
<keyword evidence="11" id="KW-1185">Reference proteome</keyword>
<comment type="function">
    <text evidence="9">Converts cobyric acid to cobinamide by the addition of aminopropanol on the F carboxylic group.</text>
</comment>
<evidence type="ECO:0000256" key="8">
    <source>
        <dbReference type="ARBA" id="ARBA00023136"/>
    </source>
</evidence>
<dbReference type="GO" id="GO:0005886">
    <property type="term" value="C:plasma membrane"/>
    <property type="evidence" value="ECO:0007669"/>
    <property type="project" value="UniProtKB-SubCell"/>
</dbReference>
<dbReference type="InterPro" id="IPR004485">
    <property type="entry name" value="Cobalamin_biosynth_CobD/CbiB"/>
</dbReference>
<dbReference type="NCBIfam" id="TIGR00380">
    <property type="entry name" value="cobal_cbiB"/>
    <property type="match status" value="1"/>
</dbReference>
<comment type="subcellular location">
    <subcellularLocation>
        <location evidence="1 9">Cell membrane</location>
        <topology evidence="1 9">Multi-pass membrane protein</topology>
    </subcellularLocation>
</comment>
<comment type="pathway">
    <text evidence="2 9">Cofactor biosynthesis; adenosylcobalamin biosynthesis.</text>
</comment>
<reference evidence="10" key="2">
    <citation type="submission" date="2020-09" db="EMBL/GenBank/DDBJ databases">
        <authorList>
            <person name="Sun Q."/>
            <person name="Zhou Y."/>
        </authorList>
    </citation>
    <scope>NUCLEOTIDE SEQUENCE</scope>
    <source>
        <strain evidence="10">CGMCC 1.15367</strain>
    </source>
</reference>
<keyword evidence="7 9" id="KW-1133">Transmembrane helix</keyword>
<evidence type="ECO:0000313" key="10">
    <source>
        <dbReference type="EMBL" id="GGE17140.1"/>
    </source>
</evidence>
<comment type="caution">
    <text evidence="10">The sequence shown here is derived from an EMBL/GenBank/DDBJ whole genome shotgun (WGS) entry which is preliminary data.</text>
</comment>
<dbReference type="Proteomes" id="UP000644699">
    <property type="component" value="Unassembled WGS sequence"/>
</dbReference>
<gene>
    <name evidence="9 10" type="primary">cobD</name>
    <name evidence="10" type="ORF">GCM10011390_40310</name>
</gene>
<evidence type="ECO:0000256" key="7">
    <source>
        <dbReference type="ARBA" id="ARBA00022989"/>
    </source>
</evidence>
<dbReference type="GO" id="GO:0015420">
    <property type="term" value="F:ABC-type vitamin B12 transporter activity"/>
    <property type="evidence" value="ECO:0007669"/>
    <property type="project" value="UniProtKB-UniRule"/>
</dbReference>
<sequence length="330" mass="35435">MMLIHALILLLATLLDRWVGDPPWLWRRLPHPVALIGRGIAFMDDIWNNGRASFRARRLRGALALALMLGLALLVGFDLHLLLAALGPVGLLAEVVVVAVLLAGKSLADHVAAVARALRGQGLPEGRRAVSMIVGRDPEALDEPAVCRAAIESLAENASDGLVAPWLFFLVFGLPGLLVYKVVNTADSMIGHMSERHRAFGWAAARLDDVLNFVPARLTALFFALVAPKIGASRRATWATARRDAGLHRSPNAGWPECAMAGALGLSLGGPRRYGEVIVDAPELNSGGRREAGVEDIDRALVLYRRLSDLLVALALVLLLLALVVTLISR</sequence>
<feature type="transmembrane region" description="Helical" evidence="9">
    <location>
        <begin position="162"/>
        <end position="183"/>
    </location>
</feature>